<comment type="caution">
    <text evidence="1">The sequence shown here is derived from an EMBL/GenBank/DDBJ whole genome shotgun (WGS) entry which is preliminary data.</text>
</comment>
<sequence>MTAAAATLILSDLFSAEQLMDWPASVKRIKPVSTNSNIANRAVDQTIQSSQDEMAADVMASSSHAVELREDLTLATTSGAAIPIGETWASAIGHRYQILQIERTHDPGAQQRARHRIVGKAKFSIRCYSCEVIPNCSALGATRRGKSSCDKAAAAYSLEAAIAAMGWKPGFYHDRISLSRGEIG</sequence>
<evidence type="ECO:0000313" key="1">
    <source>
        <dbReference type="EMBL" id="KAL1864068.1"/>
    </source>
</evidence>
<organism evidence="1 2">
    <name type="scientific">Phialemonium thermophilum</name>
    <dbReference type="NCBI Taxonomy" id="223376"/>
    <lineage>
        <taxon>Eukaryota</taxon>
        <taxon>Fungi</taxon>
        <taxon>Dikarya</taxon>
        <taxon>Ascomycota</taxon>
        <taxon>Pezizomycotina</taxon>
        <taxon>Sordariomycetes</taxon>
        <taxon>Sordariomycetidae</taxon>
        <taxon>Cephalothecales</taxon>
        <taxon>Cephalothecaceae</taxon>
        <taxon>Phialemonium</taxon>
    </lineage>
</organism>
<name>A0ABR3WKQ2_9PEZI</name>
<dbReference type="EMBL" id="JAZHXJ010000348">
    <property type="protein sequence ID" value="KAL1864068.1"/>
    <property type="molecule type" value="Genomic_DNA"/>
</dbReference>
<keyword evidence="2" id="KW-1185">Reference proteome</keyword>
<proteinExistence type="predicted"/>
<evidence type="ECO:0008006" key="3">
    <source>
        <dbReference type="Google" id="ProtNLM"/>
    </source>
</evidence>
<dbReference type="Proteomes" id="UP001586593">
    <property type="component" value="Unassembled WGS sequence"/>
</dbReference>
<reference evidence="1 2" key="1">
    <citation type="journal article" date="2024" name="Commun. Biol.">
        <title>Comparative genomic analysis of thermophilic fungi reveals convergent evolutionary adaptations and gene losses.</title>
        <authorList>
            <person name="Steindorff A.S."/>
            <person name="Aguilar-Pontes M.V."/>
            <person name="Robinson A.J."/>
            <person name="Andreopoulos B."/>
            <person name="LaButti K."/>
            <person name="Kuo A."/>
            <person name="Mondo S."/>
            <person name="Riley R."/>
            <person name="Otillar R."/>
            <person name="Haridas S."/>
            <person name="Lipzen A."/>
            <person name="Grimwood J."/>
            <person name="Schmutz J."/>
            <person name="Clum A."/>
            <person name="Reid I.D."/>
            <person name="Moisan M.C."/>
            <person name="Butler G."/>
            <person name="Nguyen T.T.M."/>
            <person name="Dewar K."/>
            <person name="Conant G."/>
            <person name="Drula E."/>
            <person name="Henrissat B."/>
            <person name="Hansel C."/>
            <person name="Singer S."/>
            <person name="Hutchinson M.I."/>
            <person name="de Vries R.P."/>
            <person name="Natvig D.O."/>
            <person name="Powell A.J."/>
            <person name="Tsang A."/>
            <person name="Grigoriev I.V."/>
        </authorList>
    </citation>
    <scope>NUCLEOTIDE SEQUENCE [LARGE SCALE GENOMIC DNA]</scope>
    <source>
        <strain evidence="1 2">ATCC 24622</strain>
    </source>
</reference>
<accession>A0ABR3WKQ2</accession>
<evidence type="ECO:0000313" key="2">
    <source>
        <dbReference type="Proteomes" id="UP001586593"/>
    </source>
</evidence>
<gene>
    <name evidence="1" type="ORF">VTK73DRAFT_6176</name>
</gene>
<protein>
    <recommendedName>
        <fullName evidence="3">DRBM domain-containing protein</fullName>
    </recommendedName>
</protein>